<feature type="transmembrane region" description="Helical" evidence="1">
    <location>
        <begin position="167"/>
        <end position="184"/>
    </location>
</feature>
<dbReference type="HOGENOM" id="CLU_041400_2_0_9"/>
<feature type="transmembrane region" description="Helical" evidence="1">
    <location>
        <begin position="27"/>
        <end position="50"/>
    </location>
</feature>
<feature type="transmembrane region" description="Helical" evidence="1">
    <location>
        <begin position="286"/>
        <end position="308"/>
    </location>
</feature>
<evidence type="ECO:0000256" key="1">
    <source>
        <dbReference type="SAM" id="Phobius"/>
    </source>
</evidence>
<keyword evidence="1" id="KW-0472">Membrane</keyword>
<keyword evidence="1" id="KW-1133">Transmembrane helix</keyword>
<name>A0A0F4LCK8_9LACO</name>
<feature type="transmembrane region" description="Helical" evidence="1">
    <location>
        <begin position="246"/>
        <end position="274"/>
    </location>
</feature>
<sequence>MVRFRKNVNREQMNINFSNWISKLLKLCFLLFSCLVTLGILTYCFLLYQMRGLKSSVLLIFCMICAFLAIAFACYILAIIPESERNNIIVLSILLIVFVLISCLWIYKTPMQQTSDYETFWQTTLKALKGKAIYQTDNNYFAKWAYQTGFLTYLMLVVKFLGTHIRILQLLNIFYQVIILILLYCITKRLWQKIIFCRWCVFLMAINMEWFCLNNRLSNQYIAMMFFLASLYLIMCNYSIKTWLLAGIFLAIGNFLRPIGVIYLAGIIVFEVIYSIIDDLKNGKQNFLRLLTFILTYFLLLTGFSLAVKATGLNEYGLSNRDSLWKLVTGLNYQSAGTYRKFIDEKFNLTESRVEMAQREEEVTKENVQYLNHNHLWLKLFIRKFNCLWSYPSNSLNYALSRKNCGYLTYYLLLILAYSINAVEMIFMLIGAFSLVTKKLPDKAYLLILILFAYVAAQLIIEVQGRYRIEFTPILIIYSLFGIQTVLQKFEKKEVQL</sequence>
<feature type="transmembrane region" description="Helical" evidence="1">
    <location>
        <begin position="56"/>
        <end position="80"/>
    </location>
</feature>
<gene>
    <name evidence="2" type="ORF">JF76_06530</name>
</gene>
<reference evidence="2 3" key="1">
    <citation type="submission" date="2014-12" db="EMBL/GenBank/DDBJ databases">
        <title>Comparative genomics of the lactic acid bacteria isolated from the honey bee gut.</title>
        <authorList>
            <person name="Ellegaard K.M."/>
            <person name="Tamarit D."/>
            <person name="Javelind E."/>
            <person name="Olofsson T."/>
            <person name="Andersson S.G."/>
            <person name="Vasquez A."/>
        </authorList>
    </citation>
    <scope>NUCLEOTIDE SEQUENCE [LARGE SCALE GENOMIC DNA]</scope>
    <source>
        <strain evidence="2 3">Biut2</strain>
    </source>
</reference>
<accession>A0A0F4LCK8</accession>
<organism evidence="2 3">
    <name type="scientific">Lactobacillus kullabergensis</name>
    <dbReference type="NCBI Taxonomy" id="1218493"/>
    <lineage>
        <taxon>Bacteria</taxon>
        <taxon>Bacillati</taxon>
        <taxon>Bacillota</taxon>
        <taxon>Bacilli</taxon>
        <taxon>Lactobacillales</taxon>
        <taxon>Lactobacillaceae</taxon>
        <taxon>Lactobacillus</taxon>
    </lineage>
</organism>
<feature type="transmembrane region" description="Helical" evidence="1">
    <location>
        <begin position="222"/>
        <end position="240"/>
    </location>
</feature>
<dbReference type="AlphaFoldDB" id="A0A0F4LCK8"/>
<proteinExistence type="predicted"/>
<feature type="transmembrane region" description="Helical" evidence="1">
    <location>
        <begin position="87"/>
        <end position="107"/>
    </location>
</feature>
<evidence type="ECO:0008006" key="4">
    <source>
        <dbReference type="Google" id="ProtNLM"/>
    </source>
</evidence>
<comment type="caution">
    <text evidence="2">The sequence shown here is derived from an EMBL/GenBank/DDBJ whole genome shotgun (WGS) entry which is preliminary data.</text>
</comment>
<protein>
    <recommendedName>
        <fullName evidence="4">Glycosyltransferase RgtA/B/C/D-like domain-containing protein</fullName>
    </recommendedName>
</protein>
<feature type="transmembrane region" description="Helical" evidence="1">
    <location>
        <begin position="190"/>
        <end position="210"/>
    </location>
</feature>
<feature type="transmembrane region" description="Helical" evidence="1">
    <location>
        <begin position="444"/>
        <end position="461"/>
    </location>
</feature>
<feature type="transmembrane region" description="Helical" evidence="1">
    <location>
        <begin position="410"/>
        <end position="432"/>
    </location>
</feature>
<dbReference type="STRING" id="1218493.JF76_06530"/>
<evidence type="ECO:0000313" key="2">
    <source>
        <dbReference type="EMBL" id="KJY56345.1"/>
    </source>
</evidence>
<dbReference type="Proteomes" id="UP000033533">
    <property type="component" value="Unassembled WGS sequence"/>
</dbReference>
<dbReference type="PATRIC" id="fig|1218493.3.peg.697"/>
<evidence type="ECO:0000313" key="3">
    <source>
        <dbReference type="Proteomes" id="UP000033533"/>
    </source>
</evidence>
<dbReference type="EMBL" id="JXBY01000016">
    <property type="protein sequence ID" value="KJY56345.1"/>
    <property type="molecule type" value="Genomic_DNA"/>
</dbReference>
<keyword evidence="1" id="KW-0812">Transmembrane</keyword>